<evidence type="ECO:0000313" key="3">
    <source>
        <dbReference type="Proteomes" id="UP000178735"/>
    </source>
</evidence>
<sequence>MINKILKRSTIFSKMAFTAIEVLTAVTIIAVLAGGAFYLFRGTVKMSETGTKMMDYHQRAQKIIMRLTRDIKEASYIKPDSPALITQDKIAALTVSPETQKIEIVKQKPDFTQTPSGPSKHVAYTEETITYKVEPIAGSSDYKLLRKEGNNPEETVAMNIAELLFYRIEGETQVAAGAPKIYGAGPKTVYINLKMIVPTASTNQAVKGYPIEFKTAVAVRGCQL</sequence>
<dbReference type="AlphaFoldDB" id="A0A1F7WG05"/>
<comment type="caution">
    <text evidence="2">The sequence shown here is derived from an EMBL/GenBank/DDBJ whole genome shotgun (WGS) entry which is preliminary data.</text>
</comment>
<evidence type="ECO:0000313" key="2">
    <source>
        <dbReference type="EMBL" id="OGM01108.1"/>
    </source>
</evidence>
<feature type="transmembrane region" description="Helical" evidence="1">
    <location>
        <begin position="20"/>
        <end position="40"/>
    </location>
</feature>
<dbReference type="Proteomes" id="UP000178735">
    <property type="component" value="Unassembled WGS sequence"/>
</dbReference>
<evidence type="ECO:0008006" key="4">
    <source>
        <dbReference type="Google" id="ProtNLM"/>
    </source>
</evidence>
<reference evidence="2 3" key="1">
    <citation type="journal article" date="2016" name="Nat. Commun.">
        <title>Thousands of microbial genomes shed light on interconnected biogeochemical processes in an aquifer system.</title>
        <authorList>
            <person name="Anantharaman K."/>
            <person name="Brown C.T."/>
            <person name="Hug L.A."/>
            <person name="Sharon I."/>
            <person name="Castelle C.J."/>
            <person name="Probst A.J."/>
            <person name="Thomas B.C."/>
            <person name="Singh A."/>
            <person name="Wilkins M.J."/>
            <person name="Karaoz U."/>
            <person name="Brodie E.L."/>
            <person name="Williams K.H."/>
            <person name="Hubbard S.S."/>
            <person name="Banfield J.F."/>
        </authorList>
    </citation>
    <scope>NUCLEOTIDE SEQUENCE [LARGE SCALE GENOMIC DNA]</scope>
</reference>
<name>A0A1F7WG05_9BACT</name>
<keyword evidence="1" id="KW-1133">Transmembrane helix</keyword>
<keyword evidence="1" id="KW-0812">Transmembrane</keyword>
<gene>
    <name evidence="2" type="ORF">A2008_03635</name>
</gene>
<keyword evidence="1" id="KW-0472">Membrane</keyword>
<protein>
    <recommendedName>
        <fullName evidence="4">Prepilin-type N-terminal cleavage/methylation domain-containing protein</fullName>
    </recommendedName>
</protein>
<proteinExistence type="predicted"/>
<organism evidence="2 3">
    <name type="scientific">Candidatus Wallbacteria bacterium GWC2_49_35</name>
    <dbReference type="NCBI Taxonomy" id="1817813"/>
    <lineage>
        <taxon>Bacteria</taxon>
        <taxon>Candidatus Walliibacteriota</taxon>
    </lineage>
</organism>
<dbReference type="STRING" id="1817813.A2008_03635"/>
<accession>A0A1F7WG05</accession>
<dbReference type="EMBL" id="MGFH01000241">
    <property type="protein sequence ID" value="OGM01108.1"/>
    <property type="molecule type" value="Genomic_DNA"/>
</dbReference>
<evidence type="ECO:0000256" key="1">
    <source>
        <dbReference type="SAM" id="Phobius"/>
    </source>
</evidence>